<dbReference type="PANTHER" id="PTHR43662:SF5">
    <property type="entry name" value="DUF1996 DOMAIN-CONTAINING PROTEIN"/>
    <property type="match status" value="1"/>
</dbReference>
<dbReference type="PANTHER" id="PTHR43662">
    <property type="match status" value="1"/>
</dbReference>
<dbReference type="EMBL" id="CAUWAG010000020">
    <property type="protein sequence ID" value="CAJ2514179.1"/>
    <property type="molecule type" value="Genomic_DNA"/>
</dbReference>
<evidence type="ECO:0000259" key="2">
    <source>
        <dbReference type="Pfam" id="PF09362"/>
    </source>
</evidence>
<evidence type="ECO:0000256" key="1">
    <source>
        <dbReference type="SAM" id="MobiDB-lite"/>
    </source>
</evidence>
<evidence type="ECO:0000313" key="3">
    <source>
        <dbReference type="EMBL" id="CAJ2514179.1"/>
    </source>
</evidence>
<accession>A0AAI8YQW7</accession>
<reference evidence="3" key="1">
    <citation type="submission" date="2023-10" db="EMBL/GenBank/DDBJ databases">
        <authorList>
            <person name="Hackl T."/>
        </authorList>
    </citation>
    <scope>NUCLEOTIDE SEQUENCE</scope>
</reference>
<organism evidence="3 4">
    <name type="scientific">Anthostomella pinea</name>
    <dbReference type="NCBI Taxonomy" id="933095"/>
    <lineage>
        <taxon>Eukaryota</taxon>
        <taxon>Fungi</taxon>
        <taxon>Dikarya</taxon>
        <taxon>Ascomycota</taxon>
        <taxon>Pezizomycotina</taxon>
        <taxon>Sordariomycetes</taxon>
        <taxon>Xylariomycetidae</taxon>
        <taxon>Xylariales</taxon>
        <taxon>Xylariaceae</taxon>
        <taxon>Anthostomella</taxon>
    </lineage>
</organism>
<feature type="region of interest" description="Disordered" evidence="1">
    <location>
        <begin position="173"/>
        <end position="212"/>
    </location>
</feature>
<name>A0AAI8YQW7_9PEZI</name>
<dbReference type="Pfam" id="PF09362">
    <property type="entry name" value="DUF1996"/>
    <property type="match status" value="1"/>
</dbReference>
<evidence type="ECO:0000313" key="4">
    <source>
        <dbReference type="Proteomes" id="UP001295740"/>
    </source>
</evidence>
<sequence>MAEILGAVASGIAIAQITGTAGGAVLKLKKLWSEVKNVPETITDLMEQIDCLDPALWEAEQQFSQTQLPPQLWNDVAAVRSAECCRKALAKLSEVVLNLSLKIKAQGRVKRGFSRAKVALKEDELDSLQRRLGIAARMLQSAQMGYIITLVKLQPNIIALKVASQLESSHRPLTLDKVGQDEEERNGNQHKRTRDRADTENQAVTLRRANGNPMKRWKRPPILGRWRVEATSDGVDKSYAGWKLHLRGYYVRPSGSPVFQAAKYGRVDELQAMFAGGKASPFDRDEDGWGVCCIGVAVETFNYLLQLGLDVDGLDRFGRYVPQAETPLRTRIKRLCYLARFVSLSITQRWVFALSPDWERDPYAVCNFFDEQVPPLIHMVVDAVVVECTDASYGRRGLGEDATDGWFSFAIQVIQSTQDLHILGRQNGYNPCKLTALVLLLVRASTENEETQAHGHMEDMLRTWLRLLNDAGVDLALYGHREKQLLRTNSDILRNFRSGHCSVRNPSSWLPGKSLIATERSLVSRSDPKLRTGVRHQIPTEKPGPAHRTASTSAGSAGITWRNYRMWRVDEGGDERPTPIIFRWHQITPPCLAYLQPPPSHYCQTHRDQVPTTVKMKWLIAGAFALAAPVHAGLRFQCSTLTIQRLDPVVQPGAVPAAHVHHIVGGNAFNATTMLGDVSSRATCTTCEMAENFSNYWTAALYFKHPTNGSYHRVPGGLTVYYTQFDLSQDNIQQQPVKSFQPGFRMTVGSPTTTGAPRIGLRYQCLSSDGGRGQEMPDFPTTPCAGGIFVTQHFPACWDGVNLDSPDHQSHMYNTIQSDGFVNAAACPSSHPVRVPQVAFETVWDTSGLNSMWSSGAPNPYVWSFEGATGVNGPGTHADYMFGWKGDALQRAMNQSECFYDGCGSIQKQQMSAAAECTIPLTITEPTDGWLTELPGVSGM</sequence>
<protein>
    <submittedName>
        <fullName evidence="3">Uu.00g022980.m01.CDS01</fullName>
    </submittedName>
</protein>
<dbReference type="InterPro" id="IPR018535">
    <property type="entry name" value="DUF1996"/>
</dbReference>
<keyword evidence="4" id="KW-1185">Reference proteome</keyword>
<feature type="region of interest" description="Disordered" evidence="1">
    <location>
        <begin position="535"/>
        <end position="554"/>
    </location>
</feature>
<proteinExistence type="predicted"/>
<gene>
    <name evidence="3" type="ORF">KHLLAP_LOCUS14647</name>
</gene>
<feature type="domain" description="DUF1996" evidence="2">
    <location>
        <begin position="647"/>
        <end position="884"/>
    </location>
</feature>
<dbReference type="Proteomes" id="UP001295740">
    <property type="component" value="Unassembled WGS sequence"/>
</dbReference>
<dbReference type="AlphaFoldDB" id="A0AAI8YQW7"/>
<comment type="caution">
    <text evidence="3">The sequence shown here is derived from an EMBL/GenBank/DDBJ whole genome shotgun (WGS) entry which is preliminary data.</text>
</comment>